<dbReference type="HOGENOM" id="CLU_008749_1_0_9"/>
<gene>
    <name evidence="5" type="ordered locus">Desde_2188</name>
</gene>
<evidence type="ECO:0000256" key="1">
    <source>
        <dbReference type="ARBA" id="ARBA00010378"/>
    </source>
</evidence>
<dbReference type="AlphaFoldDB" id="I4A999"/>
<reference evidence="6" key="1">
    <citation type="submission" date="2012-06" db="EMBL/GenBank/DDBJ databases">
        <title>Complete sequence of Desulfitobacterium dehalogenans ATCC 51507.</title>
        <authorList>
            <person name="Lucas S."/>
            <person name="Han J."/>
            <person name="Lapidus A."/>
            <person name="Cheng J.-F."/>
            <person name="Goodwin L."/>
            <person name="Pitluck S."/>
            <person name="Peters L."/>
            <person name="Ovchinnikova G."/>
            <person name="Teshima H."/>
            <person name="Detter J.C."/>
            <person name="Han C."/>
            <person name="Tapia R."/>
            <person name="Land M."/>
            <person name="Hauser L."/>
            <person name="Kyrpides N."/>
            <person name="Ivanova N."/>
            <person name="Pagani I."/>
            <person name="Kruse T."/>
            <person name="de Vos W.M."/>
            <person name="Smidt H."/>
            <person name="Woyke T."/>
        </authorList>
    </citation>
    <scope>NUCLEOTIDE SEQUENCE [LARGE SCALE GENOMIC DNA]</scope>
    <source>
        <strain evidence="6">ATCC 51507 / DSM 9161 / JW/IU-DC1</strain>
    </source>
</reference>
<dbReference type="PANTHER" id="PTHR43392:SF2">
    <property type="entry name" value="AAA-TYPE ATPASE FAMILY PROTEIN _ ANKYRIN REPEAT FAMILY PROTEIN"/>
    <property type="match status" value="1"/>
</dbReference>
<evidence type="ECO:0000313" key="6">
    <source>
        <dbReference type="Proteomes" id="UP000006053"/>
    </source>
</evidence>
<dbReference type="InterPro" id="IPR027417">
    <property type="entry name" value="P-loop_NTPase"/>
</dbReference>
<reference evidence="5 6" key="2">
    <citation type="journal article" date="2015" name="J. Bacteriol.">
        <title>Genomic, proteomic, and biochemical analysis of the organohalide respiratory pathway in Desulfitobacterium dehalogenans.</title>
        <authorList>
            <person name="Kruse T."/>
            <person name="van de Pas B.A."/>
            <person name="Atteia A."/>
            <person name="Krab K."/>
            <person name="Hagen W.R."/>
            <person name="Goodwin L."/>
            <person name="Chain P."/>
            <person name="Boeren S."/>
            <person name="Maphosa F."/>
            <person name="Schraa G."/>
            <person name="de Vos W.M."/>
            <person name="van der Oost J."/>
            <person name="Smidt H."/>
            <person name="Stams A.J."/>
        </authorList>
    </citation>
    <scope>NUCLEOTIDE SEQUENCE [LARGE SCALE GENOMIC DNA]</scope>
    <source>
        <strain evidence="6">ATCC 51507 / DSM 9161 / JW/IU-DC1</strain>
    </source>
</reference>
<dbReference type="eggNOG" id="COG0464">
    <property type="taxonomic scope" value="Bacteria"/>
</dbReference>
<dbReference type="Proteomes" id="UP000006053">
    <property type="component" value="Chromosome"/>
</dbReference>
<dbReference type="GO" id="GO:0016887">
    <property type="term" value="F:ATP hydrolysis activity"/>
    <property type="evidence" value="ECO:0007669"/>
    <property type="project" value="InterPro"/>
</dbReference>
<dbReference type="Pfam" id="PF00004">
    <property type="entry name" value="AAA"/>
    <property type="match status" value="1"/>
</dbReference>
<dbReference type="PANTHER" id="PTHR43392">
    <property type="entry name" value="AAA-TYPE ATPASE FAMILY PROTEIN / ANKYRIN REPEAT FAMILY PROTEIN"/>
    <property type="match status" value="1"/>
</dbReference>
<evidence type="ECO:0000313" key="5">
    <source>
        <dbReference type="EMBL" id="AFM00534.1"/>
    </source>
</evidence>
<evidence type="ECO:0000256" key="3">
    <source>
        <dbReference type="ARBA" id="ARBA00022840"/>
    </source>
</evidence>
<dbReference type="InterPro" id="IPR000641">
    <property type="entry name" value="CbxX/CfxQ"/>
</dbReference>
<dbReference type="PRINTS" id="PR00819">
    <property type="entry name" value="CBXCFQXSUPER"/>
</dbReference>
<accession>I4A999</accession>
<feature type="domain" description="AAA+ ATPase" evidence="4">
    <location>
        <begin position="94"/>
        <end position="230"/>
    </location>
</feature>
<dbReference type="Pfam" id="PF17866">
    <property type="entry name" value="AAA_lid_6"/>
    <property type="match status" value="1"/>
</dbReference>
<dbReference type="InterPro" id="IPR050773">
    <property type="entry name" value="CbxX/CfxQ_RuBisCO_ESX"/>
</dbReference>
<dbReference type="Gene3D" id="1.10.8.60">
    <property type="match status" value="1"/>
</dbReference>
<name>I4A999_DESDJ</name>
<sequence length="321" mass="36442">MAIRITFPREKNQPPIVQTPRTHKTAAIVDSSSELSRGRKVTQHSSENSTTAEIIAELNALVGLTTVKRLIYEIQAYIEIQKRRTREKLVAEPLVLHMIFRGNPGTGKTTVARLIGRLFKEMDVLQKGHIIECERADLVGEYIGHTAQKTRDMVKKALGGILFIDEAYSLARGGEKDFGKEAIDALVKAMEDHKNDLILILAGYKHEMEWFLQTNPGLRSRFPIHIDFPDYSIEELLSIGDSMLKTRQYQFTSDARDAFRFMLQGVLNSHPYAGNARLVRNMVEKAIRKQAVRLYEKSTSSREELMGILPCDLSLEDEDLK</sequence>
<dbReference type="OrthoDB" id="9806903at2"/>
<keyword evidence="2" id="KW-0547">Nucleotide-binding</keyword>
<dbReference type="InterPro" id="IPR041627">
    <property type="entry name" value="AAA_lid_6"/>
</dbReference>
<dbReference type="InterPro" id="IPR003959">
    <property type="entry name" value="ATPase_AAA_core"/>
</dbReference>
<evidence type="ECO:0000259" key="4">
    <source>
        <dbReference type="SMART" id="SM00382"/>
    </source>
</evidence>
<keyword evidence="6" id="KW-1185">Reference proteome</keyword>
<dbReference type="EMBL" id="CP003348">
    <property type="protein sequence ID" value="AFM00534.1"/>
    <property type="molecule type" value="Genomic_DNA"/>
</dbReference>
<keyword evidence="3" id="KW-0067">ATP-binding</keyword>
<evidence type="ECO:0000256" key="2">
    <source>
        <dbReference type="ARBA" id="ARBA00022741"/>
    </source>
</evidence>
<dbReference type="CDD" id="cd00009">
    <property type="entry name" value="AAA"/>
    <property type="match status" value="1"/>
</dbReference>
<organism evidence="5 6">
    <name type="scientific">Desulfitobacterium dehalogenans (strain ATCC 51507 / DSM 9161 / JW/IU-DC1)</name>
    <dbReference type="NCBI Taxonomy" id="756499"/>
    <lineage>
        <taxon>Bacteria</taxon>
        <taxon>Bacillati</taxon>
        <taxon>Bacillota</taxon>
        <taxon>Clostridia</taxon>
        <taxon>Eubacteriales</taxon>
        <taxon>Desulfitobacteriaceae</taxon>
        <taxon>Desulfitobacterium</taxon>
    </lineage>
</organism>
<dbReference type="KEGG" id="ddh:Desde_2188"/>
<dbReference type="Gene3D" id="3.40.50.300">
    <property type="entry name" value="P-loop containing nucleotide triphosphate hydrolases"/>
    <property type="match status" value="1"/>
</dbReference>
<dbReference type="RefSeq" id="WP_014794020.1">
    <property type="nucleotide sequence ID" value="NC_018017.1"/>
</dbReference>
<dbReference type="InterPro" id="IPR003593">
    <property type="entry name" value="AAA+_ATPase"/>
</dbReference>
<proteinExistence type="inferred from homology"/>
<comment type="similarity">
    <text evidence="1">Belongs to the CbxX/CfxQ family.</text>
</comment>
<dbReference type="GO" id="GO:0005524">
    <property type="term" value="F:ATP binding"/>
    <property type="evidence" value="ECO:0007669"/>
    <property type="project" value="UniProtKB-KW"/>
</dbReference>
<dbReference type="SUPFAM" id="SSF52540">
    <property type="entry name" value="P-loop containing nucleoside triphosphate hydrolases"/>
    <property type="match status" value="1"/>
</dbReference>
<dbReference type="STRING" id="756499.Desde_2188"/>
<protein>
    <submittedName>
        <fullName evidence="5">AAA+ family ATPase</fullName>
    </submittedName>
</protein>
<dbReference type="SMART" id="SM00382">
    <property type="entry name" value="AAA"/>
    <property type="match status" value="1"/>
</dbReference>
<dbReference type="FunFam" id="3.40.50.300:FF:000216">
    <property type="entry name" value="Type VII secretion ATPase EccA"/>
    <property type="match status" value="1"/>
</dbReference>